<dbReference type="OrthoDB" id="9803476at2"/>
<evidence type="ECO:0000256" key="1">
    <source>
        <dbReference type="ARBA" id="ARBA00006817"/>
    </source>
</evidence>
<organism evidence="3 4">
    <name type="scientific">Crystallibacter crystallopoietes</name>
    <dbReference type="NCBI Taxonomy" id="37928"/>
    <lineage>
        <taxon>Bacteria</taxon>
        <taxon>Bacillati</taxon>
        <taxon>Actinomycetota</taxon>
        <taxon>Actinomycetes</taxon>
        <taxon>Micrococcales</taxon>
        <taxon>Micrococcaceae</taxon>
        <taxon>Crystallibacter</taxon>
    </lineage>
</organism>
<dbReference type="InterPro" id="IPR013538">
    <property type="entry name" value="ASHA1/2-like_C"/>
</dbReference>
<keyword evidence="4" id="KW-1185">Reference proteome</keyword>
<evidence type="ECO:0000313" key="4">
    <source>
        <dbReference type="Proteomes" id="UP000181917"/>
    </source>
</evidence>
<dbReference type="Pfam" id="PF08327">
    <property type="entry name" value="AHSA1"/>
    <property type="match status" value="1"/>
</dbReference>
<evidence type="ECO:0000313" key="3">
    <source>
        <dbReference type="EMBL" id="SDQ53879.1"/>
    </source>
</evidence>
<accession>A0A1H1BPR7</accession>
<protein>
    <submittedName>
        <fullName evidence="3">Uncharacterized conserved protein YndB, AHSA1/START domain</fullName>
    </submittedName>
</protein>
<comment type="similarity">
    <text evidence="1">Belongs to the AHA1 family.</text>
</comment>
<evidence type="ECO:0000259" key="2">
    <source>
        <dbReference type="Pfam" id="PF08327"/>
    </source>
</evidence>
<dbReference type="AlphaFoldDB" id="A0A1H1BPR7"/>
<dbReference type="InterPro" id="IPR023393">
    <property type="entry name" value="START-like_dom_sf"/>
</dbReference>
<dbReference type="EMBL" id="FNKH01000002">
    <property type="protein sequence ID" value="SDQ53879.1"/>
    <property type="molecule type" value="Genomic_DNA"/>
</dbReference>
<feature type="domain" description="Activator of Hsp90 ATPase homologue 1/2-like C-terminal" evidence="2">
    <location>
        <begin position="14"/>
        <end position="131"/>
    </location>
</feature>
<dbReference type="RefSeq" id="WP_074699884.1">
    <property type="nucleotide sequence ID" value="NZ_CP018863.1"/>
</dbReference>
<reference evidence="3 4" key="1">
    <citation type="submission" date="2016-10" db="EMBL/GenBank/DDBJ databases">
        <authorList>
            <person name="de Groot N.N."/>
        </authorList>
    </citation>
    <scope>NUCLEOTIDE SEQUENCE [LARGE SCALE GENOMIC DNA]</scope>
    <source>
        <strain evidence="3 4">DSM 20117</strain>
    </source>
</reference>
<gene>
    <name evidence="3" type="ORF">SAMN04489742_1507</name>
</gene>
<proteinExistence type="inferred from homology"/>
<sequence length="143" mass="15826">MPGNYVATSTILIDAPTSQVWSVITNPESIQEFMFGTTVVTDWTVGSPISWRGEWKGKAYEDKGVILEIDSGKRLVHTHFSPLSGQADVPENYHTLTWTLENKADKTKLTLSQDNNASAEEAEHSKGMWDSLVQGVKTVAERS</sequence>
<dbReference type="SUPFAM" id="SSF55961">
    <property type="entry name" value="Bet v1-like"/>
    <property type="match status" value="1"/>
</dbReference>
<dbReference type="Gene3D" id="3.30.530.20">
    <property type="match status" value="1"/>
</dbReference>
<dbReference type="KEGG" id="acry:AC20117_09825"/>
<dbReference type="STRING" id="37928.SAMN04489742_1507"/>
<dbReference type="Proteomes" id="UP000181917">
    <property type="component" value="Unassembled WGS sequence"/>
</dbReference>
<name>A0A1H1BPR7_9MICC</name>